<accession>A0A8C4N7X6</accession>
<feature type="transmembrane region" description="Helical" evidence="1">
    <location>
        <begin position="572"/>
        <end position="595"/>
    </location>
</feature>
<dbReference type="Gene3D" id="1.20.1640.10">
    <property type="entry name" value="Multidrug efflux transporter AcrB transmembrane domain"/>
    <property type="match status" value="1"/>
</dbReference>
<evidence type="ECO:0000313" key="5">
    <source>
        <dbReference type="Proteomes" id="UP000694388"/>
    </source>
</evidence>
<dbReference type="Ensembl" id="ENSEBUT00000002995.1">
    <property type="protein sequence ID" value="ENSEBUP00000002639.1"/>
    <property type="gene ID" value="ENSEBUG00000002005.1"/>
</dbReference>
<feature type="transmembrane region" description="Helical" evidence="1">
    <location>
        <begin position="440"/>
        <end position="459"/>
    </location>
</feature>
<dbReference type="PANTHER" id="PTHR46687">
    <property type="entry name" value="PROTEIN DISPATCHED HOMOLOG 3"/>
    <property type="match status" value="1"/>
</dbReference>
<keyword evidence="2" id="KW-0732">Signal</keyword>
<dbReference type="InterPro" id="IPR042480">
    <property type="entry name" value="DISP3"/>
</dbReference>
<keyword evidence="1" id="KW-0472">Membrane</keyword>
<dbReference type="SUPFAM" id="SSF82866">
    <property type="entry name" value="Multidrug efflux transporter AcrB transmembrane domain"/>
    <property type="match status" value="1"/>
</dbReference>
<feature type="transmembrane region" description="Helical" evidence="1">
    <location>
        <begin position="540"/>
        <end position="566"/>
    </location>
</feature>
<sequence length="646" mass="69834">MLILLLAAWAAFRLRLASHPPLLFRPETNIQSLLNLQDNLSSPAIACHTCSGLFLENPRPLHFPPAPWPPPEVPDPPDLRIPGLLRNVYISQFLGENFDEPVYRFSLDPMVPSPWQQLPPGRGNVPYFKAFARPWGNFSQRLTVCASRLGLPTGGCPAKFLLTDFSCDGRRGWSFNFSFFVALKPQLSSRRLFFAQARRFPFNSRVCLGPQGCMVAPTAKGPNRQAFYVPYAAGAVPRPPLSLRGYNPCSDGPGCGPPASRPLVDSGAIVFLVFGILGLNQSSTHENHVIGNNGRVVYDPSFDLHRELPHLCLLCKAFAANDRLVVDGGAQCLPQGLSLSALPVLPSECHALPQPHLLPGQLSHAALGFQAGRVAWIAMAFKSTTPHGRPAFQALTDYLQWENFLKEQLTNLPPDSALRHGFHTCQHWKQVFIEVLGIQGSLQSLGLSMGTCFLAIMIFTSHPVLLLTVMSTILGVLAVMVLFLWLVGGEFGAVEAISLSIVIGSSVDYSLHLVECYIHSPVEVHMTPRATRAQCAANQICLPIFSSGLTTVASALPLLFCTIAPFACFGRALSIAAVASLAGALILGPAILAFIGPSNFKRDGWAVSKALTIGLVTVMIGFGIKAALGWSSDDEPVAERTLGVLT</sequence>
<evidence type="ECO:0000313" key="4">
    <source>
        <dbReference type="Ensembl" id="ENSEBUP00000002639.1"/>
    </source>
</evidence>
<dbReference type="PANTHER" id="PTHR46687:SF1">
    <property type="entry name" value="PROTEIN DISPATCHED HOMOLOG 3"/>
    <property type="match status" value="1"/>
</dbReference>
<dbReference type="AlphaFoldDB" id="A0A8C4N7X6"/>
<protein>
    <recommendedName>
        <fullName evidence="3">DUF7023 domain-containing protein</fullName>
    </recommendedName>
</protein>
<dbReference type="Pfam" id="PF22894">
    <property type="entry name" value="DUF7023"/>
    <property type="match status" value="1"/>
</dbReference>
<feature type="signal peptide" evidence="2">
    <location>
        <begin position="1"/>
        <end position="17"/>
    </location>
</feature>
<feature type="chain" id="PRO_5034806690" description="DUF7023 domain-containing protein" evidence="2">
    <location>
        <begin position="18"/>
        <end position="646"/>
    </location>
</feature>
<keyword evidence="1" id="KW-1133">Transmembrane helix</keyword>
<evidence type="ECO:0000256" key="2">
    <source>
        <dbReference type="SAM" id="SignalP"/>
    </source>
</evidence>
<evidence type="ECO:0000259" key="3">
    <source>
        <dbReference type="Pfam" id="PF22894"/>
    </source>
</evidence>
<name>A0A8C4N7X6_EPTBU</name>
<keyword evidence="5" id="KW-1185">Reference proteome</keyword>
<feature type="transmembrane region" description="Helical" evidence="1">
    <location>
        <begin position="464"/>
        <end position="485"/>
    </location>
</feature>
<dbReference type="GeneTree" id="ENSGT00940000157931"/>
<keyword evidence="1" id="KW-0812">Transmembrane</keyword>
<dbReference type="GO" id="GO:0005737">
    <property type="term" value="C:cytoplasm"/>
    <property type="evidence" value="ECO:0007669"/>
    <property type="project" value="TreeGrafter"/>
</dbReference>
<organism evidence="4 5">
    <name type="scientific">Eptatretus burgeri</name>
    <name type="common">Inshore hagfish</name>
    <dbReference type="NCBI Taxonomy" id="7764"/>
    <lineage>
        <taxon>Eukaryota</taxon>
        <taxon>Metazoa</taxon>
        <taxon>Chordata</taxon>
        <taxon>Craniata</taxon>
        <taxon>Vertebrata</taxon>
        <taxon>Cyclostomata</taxon>
        <taxon>Myxini</taxon>
        <taxon>Myxiniformes</taxon>
        <taxon>Myxinidae</taxon>
        <taxon>Eptatretinae</taxon>
        <taxon>Eptatretus</taxon>
    </lineage>
</organism>
<proteinExistence type="predicted"/>
<reference evidence="4" key="2">
    <citation type="submission" date="2025-09" db="UniProtKB">
        <authorList>
            <consortium name="Ensembl"/>
        </authorList>
    </citation>
    <scope>IDENTIFICATION</scope>
</reference>
<dbReference type="InterPro" id="IPR053954">
    <property type="entry name" value="DUF7023"/>
</dbReference>
<feature type="domain" description="DUF7023" evidence="3">
    <location>
        <begin position="82"/>
        <end position="267"/>
    </location>
</feature>
<feature type="transmembrane region" description="Helical" evidence="1">
    <location>
        <begin position="607"/>
        <end position="628"/>
    </location>
</feature>
<evidence type="ECO:0000256" key="1">
    <source>
        <dbReference type="SAM" id="Phobius"/>
    </source>
</evidence>
<dbReference type="Proteomes" id="UP000694388">
    <property type="component" value="Unplaced"/>
</dbReference>
<reference evidence="4" key="1">
    <citation type="submission" date="2025-08" db="UniProtKB">
        <authorList>
            <consortium name="Ensembl"/>
        </authorList>
    </citation>
    <scope>IDENTIFICATION</scope>
</reference>